<keyword evidence="1" id="KW-0472">Membrane</keyword>
<feature type="transmembrane region" description="Helical" evidence="1">
    <location>
        <begin position="96"/>
        <end position="113"/>
    </location>
</feature>
<gene>
    <name evidence="2" type="ORF">ACFSBH_15260</name>
</gene>
<feature type="transmembrane region" description="Helical" evidence="1">
    <location>
        <begin position="56"/>
        <end position="76"/>
    </location>
</feature>
<feature type="transmembrane region" description="Helical" evidence="1">
    <location>
        <begin position="6"/>
        <end position="22"/>
    </location>
</feature>
<dbReference type="Proteomes" id="UP001597221">
    <property type="component" value="Unassembled WGS sequence"/>
</dbReference>
<dbReference type="EMBL" id="JBHUDE010000142">
    <property type="protein sequence ID" value="MFD1608981.1"/>
    <property type="molecule type" value="Genomic_DNA"/>
</dbReference>
<keyword evidence="1" id="KW-1133">Transmembrane helix</keyword>
<reference evidence="3" key="1">
    <citation type="journal article" date="2019" name="Int. J. Syst. Evol. Microbiol.">
        <title>The Global Catalogue of Microorganisms (GCM) 10K type strain sequencing project: providing services to taxonomists for standard genome sequencing and annotation.</title>
        <authorList>
            <consortium name="The Broad Institute Genomics Platform"/>
            <consortium name="The Broad Institute Genome Sequencing Center for Infectious Disease"/>
            <person name="Wu L."/>
            <person name="Ma J."/>
        </authorList>
    </citation>
    <scope>NUCLEOTIDE SEQUENCE [LARGE SCALE GENOMIC DNA]</scope>
    <source>
        <strain evidence="3">CGMCC 1.12376</strain>
    </source>
</reference>
<accession>A0ABW4HTV7</accession>
<evidence type="ECO:0000313" key="2">
    <source>
        <dbReference type="EMBL" id="MFD1608981.1"/>
    </source>
</evidence>
<dbReference type="RefSeq" id="WP_251515917.1">
    <property type="nucleotide sequence ID" value="NZ_JAMBON010000030.1"/>
</dbReference>
<sequence>MNIIMGGFLLGTIVFMFFYVASKKSGQYFLAPIITFLFSLAITAYGLFAVGGFEGMGYGLVGVGFIAVSIIGTLLLPIFTRRGSAQQFTKRDKASLILLPLLFFSIIGLSIYLDDGYWIIEQGGVTYVEDRSRAGLENYYKVSTILEGKKKIDLMLGKDFLGKEIEVENVSKWGSTEITLNIVDGEAEDKAPYISIGIDEIREPLTIQTTDGMVFESVVD</sequence>
<name>A0ABW4HTV7_9BACI</name>
<proteinExistence type="predicted"/>
<evidence type="ECO:0000256" key="1">
    <source>
        <dbReference type="SAM" id="Phobius"/>
    </source>
</evidence>
<keyword evidence="1" id="KW-0812">Transmembrane</keyword>
<keyword evidence="3" id="KW-1185">Reference proteome</keyword>
<comment type="caution">
    <text evidence="2">The sequence shown here is derived from an EMBL/GenBank/DDBJ whole genome shotgun (WGS) entry which is preliminary data.</text>
</comment>
<evidence type="ECO:0000313" key="3">
    <source>
        <dbReference type="Proteomes" id="UP001597221"/>
    </source>
</evidence>
<organism evidence="2 3">
    <name type="scientific">Oceanobacillus luteolus</name>
    <dbReference type="NCBI Taxonomy" id="1274358"/>
    <lineage>
        <taxon>Bacteria</taxon>
        <taxon>Bacillati</taxon>
        <taxon>Bacillota</taxon>
        <taxon>Bacilli</taxon>
        <taxon>Bacillales</taxon>
        <taxon>Bacillaceae</taxon>
        <taxon>Oceanobacillus</taxon>
    </lineage>
</organism>
<protein>
    <submittedName>
        <fullName evidence="2">YesK-like family protein</fullName>
    </submittedName>
</protein>
<feature type="transmembrane region" description="Helical" evidence="1">
    <location>
        <begin position="29"/>
        <end position="50"/>
    </location>
</feature>